<comment type="caution">
    <text evidence="6">The sequence shown here is derived from an EMBL/GenBank/DDBJ whole genome shotgun (WGS) entry which is preliminary data.</text>
</comment>
<dbReference type="Gene3D" id="3.30.420.40">
    <property type="match status" value="2"/>
</dbReference>
<sequence>MEPLLVGLDVGTTTSKAVVFTTDGRPVSEGKAVTPWVTTAHGAEMDARALLASAREALRLAVGAAPPGPVVAVGVTSMGESGVLLNGRGEPLAPVIAWHDTRDGTEVADLTAALGEDQFAARTGLPLRGQWSLTKHRWLLAHHPQTKEAVRRLNVAEWIVRGLGGEESAEQSLASRTGWFDLNARDWWSEALEWSGADRSLMPDLVTSGTPLGTVSESVGIERLTGAVFTVCGHDHQAATVGAGASGPGDELDSCGTAEALVRTVPAGVIDTAAVGALAKAGITVGWHVLADHWCLLGGTQGGLALQRVLKLLGRTSVDVAALDRVALTREPRDLVVSGVDDEALHISGIAGGVDPADLWRAALEAVTAQADQVHSAMSAVVGSHKALVVTGGWSRSQALLEVKRRVLGPLRTPDVPEAGARGAALLAGIAAGVYAGPEQFPPVEQQA</sequence>
<reference evidence="6" key="1">
    <citation type="submission" date="2021-01" db="EMBL/GenBank/DDBJ databases">
        <title>Whole genome shotgun sequence of Planosporangium flavigriseum NBRC 105377.</title>
        <authorList>
            <person name="Komaki H."/>
            <person name="Tamura T."/>
        </authorList>
    </citation>
    <scope>NUCLEOTIDE SEQUENCE</scope>
    <source>
        <strain evidence="6">NBRC 105377</strain>
    </source>
</reference>
<feature type="domain" description="Carbohydrate kinase FGGY C-terminal" evidence="5">
    <location>
        <begin position="274"/>
        <end position="432"/>
    </location>
</feature>
<feature type="domain" description="Carbohydrate kinase FGGY N-terminal" evidence="4">
    <location>
        <begin position="5"/>
        <end position="242"/>
    </location>
</feature>
<evidence type="ECO:0000256" key="1">
    <source>
        <dbReference type="ARBA" id="ARBA00009156"/>
    </source>
</evidence>
<dbReference type="PIRSF" id="PIRSF000538">
    <property type="entry name" value="GlpK"/>
    <property type="match status" value="1"/>
</dbReference>
<dbReference type="InterPro" id="IPR000577">
    <property type="entry name" value="Carb_kinase_FGGY"/>
</dbReference>
<dbReference type="InterPro" id="IPR043129">
    <property type="entry name" value="ATPase_NBD"/>
</dbReference>
<dbReference type="EMBL" id="BONU01000066">
    <property type="protein sequence ID" value="GIG76643.1"/>
    <property type="molecule type" value="Genomic_DNA"/>
</dbReference>
<dbReference type="Proteomes" id="UP000653674">
    <property type="component" value="Unassembled WGS sequence"/>
</dbReference>
<organism evidence="6 7">
    <name type="scientific">Planosporangium flavigriseum</name>
    <dbReference type="NCBI Taxonomy" id="373681"/>
    <lineage>
        <taxon>Bacteria</taxon>
        <taxon>Bacillati</taxon>
        <taxon>Actinomycetota</taxon>
        <taxon>Actinomycetes</taxon>
        <taxon>Micromonosporales</taxon>
        <taxon>Micromonosporaceae</taxon>
        <taxon>Planosporangium</taxon>
    </lineage>
</organism>
<accession>A0A8J3LP10</accession>
<dbReference type="InterPro" id="IPR050406">
    <property type="entry name" value="FGGY_Carb_Kinase"/>
</dbReference>
<dbReference type="GO" id="GO:0005975">
    <property type="term" value="P:carbohydrate metabolic process"/>
    <property type="evidence" value="ECO:0007669"/>
    <property type="project" value="InterPro"/>
</dbReference>
<dbReference type="AlphaFoldDB" id="A0A8J3LP10"/>
<evidence type="ECO:0000256" key="3">
    <source>
        <dbReference type="ARBA" id="ARBA00022777"/>
    </source>
</evidence>
<dbReference type="SUPFAM" id="SSF53067">
    <property type="entry name" value="Actin-like ATPase domain"/>
    <property type="match status" value="2"/>
</dbReference>
<evidence type="ECO:0000313" key="6">
    <source>
        <dbReference type="EMBL" id="GIG76643.1"/>
    </source>
</evidence>
<comment type="similarity">
    <text evidence="1">Belongs to the FGGY kinase family.</text>
</comment>
<protein>
    <submittedName>
        <fullName evidence="6">Xylulose kinase</fullName>
    </submittedName>
</protein>
<name>A0A8J3LP10_9ACTN</name>
<evidence type="ECO:0000259" key="4">
    <source>
        <dbReference type="Pfam" id="PF00370"/>
    </source>
</evidence>
<dbReference type="InterPro" id="IPR018485">
    <property type="entry name" value="FGGY_C"/>
</dbReference>
<dbReference type="Pfam" id="PF02782">
    <property type="entry name" value="FGGY_C"/>
    <property type="match status" value="1"/>
</dbReference>
<keyword evidence="2" id="KW-0808">Transferase</keyword>
<dbReference type="InterPro" id="IPR018484">
    <property type="entry name" value="FGGY_N"/>
</dbReference>
<dbReference type="GO" id="GO:0016301">
    <property type="term" value="F:kinase activity"/>
    <property type="evidence" value="ECO:0007669"/>
    <property type="project" value="UniProtKB-KW"/>
</dbReference>
<evidence type="ECO:0000259" key="5">
    <source>
        <dbReference type="Pfam" id="PF02782"/>
    </source>
</evidence>
<dbReference type="PANTHER" id="PTHR43095:SF2">
    <property type="entry name" value="GLUCONOKINASE"/>
    <property type="match status" value="1"/>
</dbReference>
<keyword evidence="3 6" id="KW-0418">Kinase</keyword>
<proteinExistence type="inferred from homology"/>
<dbReference type="Pfam" id="PF00370">
    <property type="entry name" value="FGGY_N"/>
    <property type="match status" value="1"/>
</dbReference>
<evidence type="ECO:0000256" key="2">
    <source>
        <dbReference type="ARBA" id="ARBA00022679"/>
    </source>
</evidence>
<keyword evidence="7" id="KW-1185">Reference proteome</keyword>
<dbReference type="CDD" id="cd07773">
    <property type="entry name" value="ASKHA_NBD_FGGY_FK"/>
    <property type="match status" value="1"/>
</dbReference>
<dbReference type="PANTHER" id="PTHR43095">
    <property type="entry name" value="SUGAR KINASE"/>
    <property type="match status" value="1"/>
</dbReference>
<dbReference type="RefSeq" id="WP_168080166.1">
    <property type="nucleotide sequence ID" value="NZ_BAAAQJ010000001.1"/>
</dbReference>
<evidence type="ECO:0000313" key="7">
    <source>
        <dbReference type="Proteomes" id="UP000653674"/>
    </source>
</evidence>
<gene>
    <name evidence="6" type="ORF">Pfl04_50470</name>
</gene>